<reference evidence="4" key="1">
    <citation type="submission" date="2021-02" db="EMBL/GenBank/DDBJ databases">
        <authorList>
            <person name="Nowell W R."/>
        </authorList>
    </citation>
    <scope>NUCLEOTIDE SEQUENCE</scope>
    <source>
        <strain evidence="4">Ploen Becks lab</strain>
    </source>
</reference>
<protein>
    <recommendedName>
        <fullName evidence="3">SWIM-type domain-containing protein</fullName>
    </recommendedName>
</protein>
<dbReference type="EMBL" id="CAJNOC010003724">
    <property type="protein sequence ID" value="CAF0995136.1"/>
    <property type="molecule type" value="Genomic_DNA"/>
</dbReference>
<organism evidence="4 5">
    <name type="scientific">Brachionus calyciflorus</name>
    <dbReference type="NCBI Taxonomy" id="104777"/>
    <lineage>
        <taxon>Eukaryota</taxon>
        <taxon>Metazoa</taxon>
        <taxon>Spiralia</taxon>
        <taxon>Gnathifera</taxon>
        <taxon>Rotifera</taxon>
        <taxon>Eurotatoria</taxon>
        <taxon>Monogononta</taxon>
        <taxon>Pseudotrocha</taxon>
        <taxon>Ploima</taxon>
        <taxon>Brachionidae</taxon>
        <taxon>Brachionus</taxon>
    </lineage>
</organism>
<dbReference type="PROSITE" id="PS50966">
    <property type="entry name" value="ZF_SWIM"/>
    <property type="match status" value="1"/>
</dbReference>
<evidence type="ECO:0000256" key="1">
    <source>
        <dbReference type="PROSITE-ProRule" id="PRU00325"/>
    </source>
</evidence>
<sequence length="402" mass="47246">MTKNKQCNGFPMDCENEYCTFQINPVPIFKWMSERINESFSCTTSPKLITGNSPNDYLFNGNCKVSNRKCHLHDSIIVWDATIYHESPLYKTIVRQRHESFVASDSQLNYYNKDYLSNKIKEPQLSHNSRKEEEGEESGKNDKLDSDDEETSEDSEEEDDDYQLNQREQIPSQKKNFNFLDSYKKEIFGDARMAYLLLQNWCLQNSYEFLNENDAYVLDYKADIYELQLSFSESKFKPGYKLLKEKYTINEDISGGRLKIILYRWSTESNINPTIRYDSQKDIYFLSRESDPQFENFIDMIYCDEKCYLDCDNLAKLNFDGYISLLNSIRMVNSNWKFSSCSCKGYFKNYACKHILVIVLSKKISRVPDKYLDSVIESKPKPRKKKKSSILECETIILLGLL</sequence>
<name>A0A814GE50_9BILA</name>
<dbReference type="AlphaFoldDB" id="A0A814GE50"/>
<dbReference type="Proteomes" id="UP000663879">
    <property type="component" value="Unassembled WGS sequence"/>
</dbReference>
<feature type="compositionally biased region" description="Basic and acidic residues" evidence="2">
    <location>
        <begin position="122"/>
        <end position="144"/>
    </location>
</feature>
<accession>A0A814GE50</accession>
<feature type="compositionally biased region" description="Acidic residues" evidence="2">
    <location>
        <begin position="145"/>
        <end position="162"/>
    </location>
</feature>
<keyword evidence="1" id="KW-0479">Metal-binding</keyword>
<keyword evidence="1" id="KW-0862">Zinc</keyword>
<proteinExistence type="predicted"/>
<comment type="caution">
    <text evidence="4">The sequence shown here is derived from an EMBL/GenBank/DDBJ whole genome shotgun (WGS) entry which is preliminary data.</text>
</comment>
<feature type="region of interest" description="Disordered" evidence="2">
    <location>
        <begin position="122"/>
        <end position="167"/>
    </location>
</feature>
<dbReference type="GO" id="GO:0008270">
    <property type="term" value="F:zinc ion binding"/>
    <property type="evidence" value="ECO:0007669"/>
    <property type="project" value="UniProtKB-KW"/>
</dbReference>
<keyword evidence="5" id="KW-1185">Reference proteome</keyword>
<evidence type="ECO:0000259" key="3">
    <source>
        <dbReference type="PROSITE" id="PS50966"/>
    </source>
</evidence>
<evidence type="ECO:0000313" key="5">
    <source>
        <dbReference type="Proteomes" id="UP000663879"/>
    </source>
</evidence>
<keyword evidence="1" id="KW-0863">Zinc-finger</keyword>
<evidence type="ECO:0000313" key="4">
    <source>
        <dbReference type="EMBL" id="CAF0995136.1"/>
    </source>
</evidence>
<evidence type="ECO:0000256" key="2">
    <source>
        <dbReference type="SAM" id="MobiDB-lite"/>
    </source>
</evidence>
<dbReference type="InterPro" id="IPR007527">
    <property type="entry name" value="Znf_SWIM"/>
</dbReference>
<gene>
    <name evidence="4" type="ORF">OXX778_LOCUS16116</name>
</gene>
<feature type="domain" description="SWIM-type" evidence="3">
    <location>
        <begin position="327"/>
        <end position="363"/>
    </location>
</feature>